<evidence type="ECO:0000313" key="1">
    <source>
        <dbReference type="EMBL" id="ACD22640.1"/>
    </source>
</evidence>
<organism evidence="1">
    <name type="scientific">Clostridium botulinum (strain Eklund 17B / Type B)</name>
    <dbReference type="NCBI Taxonomy" id="935198"/>
    <lineage>
        <taxon>Bacteria</taxon>
        <taxon>Bacillati</taxon>
        <taxon>Bacillota</taxon>
        <taxon>Clostridia</taxon>
        <taxon>Eubacteriales</taxon>
        <taxon>Clostridiaceae</taxon>
        <taxon>Clostridium</taxon>
    </lineage>
</organism>
<dbReference type="InterPro" id="IPR006944">
    <property type="entry name" value="Phage/GTA_portal"/>
</dbReference>
<reference evidence="1" key="1">
    <citation type="submission" date="2009-06" db="EMBL/GenBank/DDBJ databases">
        <authorList>
            <consortium name="US DOE Joint Genome Institute (JGI-PGF)"/>
            <person name="Lucas S."/>
            <person name="Copeland A."/>
            <person name="Lapidus A."/>
            <person name="Glavina del Rio T."/>
            <person name="Dalin E."/>
            <person name="Tice H."/>
            <person name="Bruce D."/>
            <person name="Goodwin L."/>
            <person name="Pitluck S."/>
            <person name="Kyrpides N."/>
            <person name="Mavromatis K."/>
            <person name="Ivanova N."/>
            <person name="Saunders E."/>
            <person name="Brettin T."/>
            <person name="Detter J.C."/>
            <person name="Han C."/>
            <person name="Larimer F."/>
            <person name="Land M."/>
            <person name="Hauser L."/>
            <person name="Markowitz V."/>
            <person name="Cheng J.-F."/>
            <person name="Hugenholtz P."/>
            <person name="Woyke T."/>
            <person name="Wu D."/>
            <person name="Gronow S."/>
            <person name="Klenk H.-P."/>
            <person name="Eisen J.A."/>
        </authorList>
    </citation>
    <scope>NUCLEOTIDE SEQUENCE</scope>
    <source>
        <strain evidence="1">Eklund 17B</strain>
    </source>
</reference>
<dbReference type="AlphaFoldDB" id="B2TMF7"/>
<name>B2TMF7_CLOBB</name>
<dbReference type="NCBIfam" id="TIGR01537">
    <property type="entry name" value="portal_HK97"/>
    <property type="match status" value="1"/>
</dbReference>
<dbReference type="InterPro" id="IPR006427">
    <property type="entry name" value="Portal_HK97"/>
</dbReference>
<dbReference type="KEGG" id="cbk:CLL_A0944"/>
<sequence>MFSRMFEKRSSNGEGFDWTSWIRGEDSEGNAINDNTYFTCINILSNSVAKLPIVLKQTTNNGEIEANKHYLYDFLRLRPNANMNATECLKATIMKYKHKGIAGIYIDRPNGNKILGLYPVSINNIIVDDAGLINSNKQNKVLVDFTCIDKQGSCFDKDIIILRDNSFNGIDTKSTKNYISDTINSSLKSQKYQLDLFSNGLTNKAVVQLTSDIKDEKDLLRIQERFKRLYSNKGRIFTVPAGYNVTPLNLSLVDSQFAQLKIQSRKDISSAVGVPYNLIEKGSLTEEENISYLTNTITPIILMLEQELDWKLLTPGERKQGYKIRFNVNSMLRTSPEKQKNILCDYIKNGVYTTNDVRQILGLEKIEGADEILYPSGQITLKNLVEGKASWQKDNKKGGE</sequence>
<dbReference type="EMBL" id="CP001056">
    <property type="protein sequence ID" value="ACD22640.1"/>
    <property type="molecule type" value="Genomic_DNA"/>
</dbReference>
<dbReference type="Pfam" id="PF04860">
    <property type="entry name" value="Phage_portal"/>
    <property type="match status" value="1"/>
</dbReference>
<protein>
    <submittedName>
        <fullName evidence="1">Phage portal protein, HK97 family</fullName>
    </submittedName>
</protein>
<gene>
    <name evidence="1" type="ordered locus">CLL_A0944</name>
</gene>
<accession>B2TMF7</accession>
<dbReference type="HOGENOM" id="CLU_033789_0_2_9"/>
<reference evidence="1" key="2">
    <citation type="submission" date="2009-08" db="EMBL/GenBank/DDBJ databases">
        <authorList>
            <person name="Shrivastava S."/>
            <person name="Brinkac L.M."/>
            <person name="Dodson R.J."/>
            <person name="Harkins D.M."/>
            <person name="Durkin A.S."/>
            <person name="Sutton G."/>
        </authorList>
    </citation>
    <scope>NUCLEOTIDE SEQUENCE</scope>
    <source>
        <strain evidence="1">Eklund 17B</strain>
    </source>
</reference>
<proteinExistence type="predicted"/>